<dbReference type="STRING" id="180088.A0A1J8QA25"/>
<evidence type="ECO:0000313" key="3">
    <source>
        <dbReference type="EMBL" id="OJA08596.1"/>
    </source>
</evidence>
<dbReference type="Proteomes" id="UP000183567">
    <property type="component" value="Unassembled WGS sequence"/>
</dbReference>
<keyword evidence="2" id="KW-0472">Membrane</keyword>
<sequence>MFARQPTISSVIICTTALGVLFYVATILISVLQPESPFQTAESTLIRIILRKIVQFSTYLRLNTTSYFHQRHFPPVGSTSTPDEFGKSSAIRWILERSTDPEVVEVAAVMVPRVQWPPKLDASPIYARLFDTLKTCVDRPELFVTYRKAMAHLRIQSTKLNFPYFMESNVAWRAWGDRSQFIRDATMDAQLACEQRNNAEDRNAQLKHEADARTALRTMLVHGLHDYLLPPDNEHLIWNGDFRWRHSNGNTPSYEEFDWLIDYLVEKVNDETDAETEGDALLALSAMHGLGSSAKRSSYVKALTRCMAPTRPSRVRYAALRAVSDARDELASITSGSTSSDSQGVDKTLLDELSRALLGVIHPNHSQPMQDSSLVKLRDCCYLRFIFALAENDEWCKRLTRDGHVDWCISLHDKVLASSLFIDKVYLAGIILRINPSRKNNYLNPAQQQCWTLIQRAWNRFYLPLPSYSNLEPTDMNIIEALQALVTTTRQNLRNSNNRVASAELETLQRYVHNVLQNLKRTQERLSQADAPLDAALLTVQGLYNELSSYAEHRNTSQGDNRTVKS</sequence>
<accession>A0A1J8QA25</accession>
<gene>
    <name evidence="3" type="ORF">AZE42_07129</name>
</gene>
<evidence type="ECO:0000256" key="2">
    <source>
        <dbReference type="SAM" id="Phobius"/>
    </source>
</evidence>
<dbReference type="EMBL" id="LVVM01006248">
    <property type="protein sequence ID" value="OJA08596.1"/>
    <property type="molecule type" value="Genomic_DNA"/>
</dbReference>
<keyword evidence="1" id="KW-0175">Coiled coil</keyword>
<feature type="transmembrane region" description="Helical" evidence="2">
    <location>
        <begin position="12"/>
        <end position="32"/>
    </location>
</feature>
<dbReference type="OrthoDB" id="2671307at2759"/>
<keyword evidence="2" id="KW-0812">Transmembrane</keyword>
<name>A0A1J8QA25_9AGAM</name>
<feature type="coiled-coil region" evidence="1">
    <location>
        <begin position="479"/>
        <end position="525"/>
    </location>
</feature>
<reference evidence="3 4" key="1">
    <citation type="submission" date="2016-03" db="EMBL/GenBank/DDBJ databases">
        <title>Comparative genomics of the ectomycorrhizal sister species Rhizopogon vinicolor and Rhizopogon vesiculosus (Basidiomycota: Boletales) reveals a divergence of the mating type B locus.</title>
        <authorList>
            <person name="Mujic A.B."/>
            <person name="Kuo A."/>
            <person name="Tritt A."/>
            <person name="Lipzen A."/>
            <person name="Chen C."/>
            <person name="Johnson J."/>
            <person name="Sharma A."/>
            <person name="Barry K."/>
            <person name="Grigoriev I.V."/>
            <person name="Spatafora J.W."/>
        </authorList>
    </citation>
    <scope>NUCLEOTIDE SEQUENCE [LARGE SCALE GENOMIC DNA]</scope>
    <source>
        <strain evidence="3 4">AM-OR11-056</strain>
    </source>
</reference>
<keyword evidence="4" id="KW-1185">Reference proteome</keyword>
<protein>
    <submittedName>
        <fullName evidence="3">Uncharacterized protein</fullName>
    </submittedName>
</protein>
<keyword evidence="2" id="KW-1133">Transmembrane helix</keyword>
<organism evidence="3 4">
    <name type="scientific">Rhizopogon vesiculosus</name>
    <dbReference type="NCBI Taxonomy" id="180088"/>
    <lineage>
        <taxon>Eukaryota</taxon>
        <taxon>Fungi</taxon>
        <taxon>Dikarya</taxon>
        <taxon>Basidiomycota</taxon>
        <taxon>Agaricomycotina</taxon>
        <taxon>Agaricomycetes</taxon>
        <taxon>Agaricomycetidae</taxon>
        <taxon>Boletales</taxon>
        <taxon>Suillineae</taxon>
        <taxon>Rhizopogonaceae</taxon>
        <taxon>Rhizopogon</taxon>
    </lineage>
</organism>
<evidence type="ECO:0000313" key="4">
    <source>
        <dbReference type="Proteomes" id="UP000183567"/>
    </source>
</evidence>
<evidence type="ECO:0000256" key="1">
    <source>
        <dbReference type="SAM" id="Coils"/>
    </source>
</evidence>
<proteinExistence type="predicted"/>
<comment type="caution">
    <text evidence="3">The sequence shown here is derived from an EMBL/GenBank/DDBJ whole genome shotgun (WGS) entry which is preliminary data.</text>
</comment>
<dbReference type="AlphaFoldDB" id="A0A1J8QA25"/>